<proteinExistence type="predicted"/>
<evidence type="ECO:0000313" key="3">
    <source>
        <dbReference type="Proteomes" id="UP001246244"/>
    </source>
</evidence>
<dbReference type="SUPFAM" id="SSF69349">
    <property type="entry name" value="Phage fibre proteins"/>
    <property type="match status" value="1"/>
</dbReference>
<name>A0ABU2CYM3_9EURY</name>
<feature type="domain" description="Gp5/Type VI secretion system Vgr protein OB-fold" evidence="1">
    <location>
        <begin position="21"/>
        <end position="96"/>
    </location>
</feature>
<dbReference type="InterPro" id="IPR006531">
    <property type="entry name" value="Gp5/Vgr_OB"/>
</dbReference>
<comment type="caution">
    <text evidence="2">The sequence shown here is derived from an EMBL/GenBank/DDBJ whole genome shotgun (WGS) entry which is preliminary data.</text>
</comment>
<dbReference type="Pfam" id="PF04717">
    <property type="entry name" value="Phage_base_V"/>
    <property type="match status" value="1"/>
</dbReference>
<evidence type="ECO:0000313" key="2">
    <source>
        <dbReference type="EMBL" id="MDR7664836.1"/>
    </source>
</evidence>
<reference evidence="3" key="1">
    <citation type="submission" date="2023-07" db="EMBL/GenBank/DDBJ databases">
        <title>Whole-genome sequencing of a new Methanosarcina sp. Z-7115.</title>
        <authorList>
            <person name="Zhilina T.N."/>
            <person name="Merkel A.Y."/>
        </authorList>
    </citation>
    <scope>NUCLEOTIDE SEQUENCE [LARGE SCALE GENOMIC DNA]</scope>
    <source>
        <strain evidence="3">Z-7115</strain>
    </source>
</reference>
<dbReference type="EMBL" id="JAVKPK010000009">
    <property type="protein sequence ID" value="MDR7664836.1"/>
    <property type="molecule type" value="Genomic_DNA"/>
</dbReference>
<dbReference type="RefSeq" id="WP_310574864.1">
    <property type="nucleotide sequence ID" value="NZ_JAVKPK010000009.1"/>
</dbReference>
<gene>
    <name evidence="2" type="ORF">RG963_03350</name>
</gene>
<dbReference type="Proteomes" id="UP001246244">
    <property type="component" value="Unassembled WGS sequence"/>
</dbReference>
<dbReference type="InterPro" id="IPR037026">
    <property type="entry name" value="Vgr_OB-fold_dom_sf"/>
</dbReference>
<evidence type="ECO:0000259" key="1">
    <source>
        <dbReference type="Pfam" id="PF04717"/>
    </source>
</evidence>
<accession>A0ABU2CYM3</accession>
<sequence length="227" mass="24937">MDFDGFFKSQRTKNQIPGVVLALVKSTKDPDGLGRVQITFPWRGKEEDEELHWARLATLMGGNGRGMVFYPEIEDEVLVAFEHGDIDRPYIIGALWNSKDKIPEENSDGKNNIKMIKTRTGHIIKLDDTDGSEKIEIIDKTKGNKISIDSANKKISIVSAGDIELLASDGKITIDATEIEIKSSITVNTKKIEIKSSDSAKIEASSAVMELTNTGAMNIKGSTVNIN</sequence>
<keyword evidence="3" id="KW-1185">Reference proteome</keyword>
<dbReference type="SUPFAM" id="SSF69255">
    <property type="entry name" value="gp5 N-terminal domain-like"/>
    <property type="match status" value="1"/>
</dbReference>
<protein>
    <submittedName>
        <fullName evidence="2">Phage baseplate assembly protein V</fullName>
    </submittedName>
</protein>
<dbReference type="Gene3D" id="2.40.50.230">
    <property type="entry name" value="Gp5 N-terminal domain"/>
    <property type="match status" value="1"/>
</dbReference>
<organism evidence="2 3">
    <name type="scientific">Methanosarcina baikalica</name>
    <dbReference type="NCBI Taxonomy" id="3073890"/>
    <lineage>
        <taxon>Archaea</taxon>
        <taxon>Methanobacteriati</taxon>
        <taxon>Methanobacteriota</taxon>
        <taxon>Stenosarchaea group</taxon>
        <taxon>Methanomicrobia</taxon>
        <taxon>Methanosarcinales</taxon>
        <taxon>Methanosarcinaceae</taxon>
        <taxon>Methanosarcina</taxon>
    </lineage>
</organism>